<reference evidence="2 3" key="1">
    <citation type="submission" date="2019-12" db="EMBL/GenBank/DDBJ databases">
        <title>Microbes associate with the intestines of laboratory mice.</title>
        <authorList>
            <person name="Navarre W."/>
            <person name="Wong E."/>
        </authorList>
    </citation>
    <scope>NUCLEOTIDE SEQUENCE [LARGE SCALE GENOMIC DNA]</scope>
    <source>
        <strain evidence="2 3">NM82_D38</strain>
    </source>
</reference>
<dbReference type="OrthoDB" id="9810174at2"/>
<comment type="caution">
    <text evidence="2">The sequence shown here is derived from an EMBL/GenBank/DDBJ whole genome shotgun (WGS) entry which is preliminary data.</text>
</comment>
<feature type="domain" description="Major tropism determinant N-terminal" evidence="1">
    <location>
        <begin position="5"/>
        <end position="41"/>
    </location>
</feature>
<dbReference type="RefSeq" id="WP_160334041.1">
    <property type="nucleotide sequence ID" value="NZ_WSRP01000001.1"/>
</dbReference>
<protein>
    <recommendedName>
        <fullName evidence="1">Major tropism determinant N-terminal domain-containing protein</fullName>
    </recommendedName>
</protein>
<accession>A0A6L6YDV9</accession>
<dbReference type="InterPro" id="IPR041352">
    <property type="entry name" value="Mtd_N"/>
</dbReference>
<dbReference type="Proteomes" id="UP000472580">
    <property type="component" value="Unassembled WGS sequence"/>
</dbReference>
<dbReference type="Pfam" id="PF18454">
    <property type="entry name" value="Mtd_N"/>
    <property type="match status" value="1"/>
</dbReference>
<dbReference type="EMBL" id="WSRP01000001">
    <property type="protein sequence ID" value="MVX55604.1"/>
    <property type="molecule type" value="Genomic_DNA"/>
</dbReference>
<evidence type="ECO:0000313" key="2">
    <source>
        <dbReference type="EMBL" id="MVX55604.1"/>
    </source>
</evidence>
<organism evidence="2 3">
    <name type="scientific">Parasutterella muris</name>
    <dbReference type="NCBI Taxonomy" id="2565572"/>
    <lineage>
        <taxon>Bacteria</taxon>
        <taxon>Pseudomonadati</taxon>
        <taxon>Pseudomonadota</taxon>
        <taxon>Betaproteobacteria</taxon>
        <taxon>Burkholderiales</taxon>
        <taxon>Sutterellaceae</taxon>
        <taxon>Parasutterella</taxon>
    </lineage>
</organism>
<gene>
    <name evidence="2" type="ORF">E5987_00060</name>
</gene>
<sequence length="160" mass="17620">MSKVIQWKHGTTAQHASFKGRAKEITIDDDLHTIRVHDGSTAGGTVLAKLGELPTKLSQLTDDVGVWRSSELTKLSQLTNDKGFRTKTSLTKISQLTNDRNYLTGHCSYCSYCTYCSQCSNCHNCTTVNCTTVNCTTVNCTTVKCAYYDYCSACQCGDDN</sequence>
<evidence type="ECO:0000259" key="1">
    <source>
        <dbReference type="Pfam" id="PF18454"/>
    </source>
</evidence>
<keyword evidence="3" id="KW-1185">Reference proteome</keyword>
<dbReference type="Gene3D" id="2.10.10.30">
    <property type="match status" value="1"/>
</dbReference>
<dbReference type="AlphaFoldDB" id="A0A6L6YDV9"/>
<name>A0A6L6YDV9_9BURK</name>
<proteinExistence type="predicted"/>
<evidence type="ECO:0000313" key="3">
    <source>
        <dbReference type="Proteomes" id="UP000472580"/>
    </source>
</evidence>